<dbReference type="InterPro" id="IPR050982">
    <property type="entry name" value="Auxin_biosynth/cation_transpt"/>
</dbReference>
<keyword evidence="2" id="KW-0503">Monooxygenase</keyword>
<keyword evidence="1 2" id="KW-0560">Oxidoreductase</keyword>
<evidence type="ECO:0000256" key="1">
    <source>
        <dbReference type="ARBA" id="ARBA00023002"/>
    </source>
</evidence>
<name>A0ABV8KW60_9ACTN</name>
<proteinExistence type="predicted"/>
<dbReference type="SUPFAM" id="SSF51905">
    <property type="entry name" value="FAD/NAD(P)-binding domain"/>
    <property type="match status" value="1"/>
</dbReference>
<organism evidence="2 3">
    <name type="scientific">Micromonospora zhanjiangensis</name>
    <dbReference type="NCBI Taxonomy" id="1522057"/>
    <lineage>
        <taxon>Bacteria</taxon>
        <taxon>Bacillati</taxon>
        <taxon>Actinomycetota</taxon>
        <taxon>Actinomycetes</taxon>
        <taxon>Micromonosporales</taxon>
        <taxon>Micromonosporaceae</taxon>
        <taxon>Micromonospora</taxon>
    </lineage>
</organism>
<reference evidence="3" key="1">
    <citation type="journal article" date="2019" name="Int. J. Syst. Evol. Microbiol.">
        <title>The Global Catalogue of Microorganisms (GCM) 10K type strain sequencing project: providing services to taxonomists for standard genome sequencing and annotation.</title>
        <authorList>
            <consortium name="The Broad Institute Genomics Platform"/>
            <consortium name="The Broad Institute Genome Sequencing Center for Infectious Disease"/>
            <person name="Wu L."/>
            <person name="Ma J."/>
        </authorList>
    </citation>
    <scope>NUCLEOTIDE SEQUENCE [LARGE SCALE GENOMIC DNA]</scope>
    <source>
        <strain evidence="3">2902at01</strain>
    </source>
</reference>
<sequence length="352" mass="38134">MHDTLVIGAGQAGLATAHHLTRTGVTPLVLEAGQEATGAWPRFYDSLILFSPARHSQLPGVAFERDPDGYPSRDDVVAYLRRYANHLDADIRTSTTVTRVTWQNGTFDVATSTGELFTARHVISATGGFGRPHRPQLPGLDSFTGTVLHSADYHNPAQLPGTRLLVVGAGNSAVQIAVELAAHAEVTLTSRRPVRWVKQRPGGRDIHDWLAWTRLQHHPASRVLRPQGIGVLDDGTYRQAIDGGQPEWRPMFELIDGDKVTWADGTIERVDALILATGFRPQTGHLVALAGPNGDSAIDSAGLPRHRYGVSSTVPRLGFVGLEWQRGFASATLRGVGPDAAYVLPRVRAKSK</sequence>
<dbReference type="EC" id="1.14.13.-" evidence="2"/>
<comment type="caution">
    <text evidence="2">The sequence shown here is derived from an EMBL/GenBank/DDBJ whole genome shotgun (WGS) entry which is preliminary data.</text>
</comment>
<dbReference type="PANTHER" id="PTHR43539">
    <property type="entry name" value="FLAVIN-BINDING MONOOXYGENASE-LIKE PROTEIN (AFU_ORTHOLOGUE AFUA_4G09220)"/>
    <property type="match status" value="1"/>
</dbReference>
<dbReference type="SUPFAM" id="SSF51735">
    <property type="entry name" value="NAD(P)-binding Rossmann-fold domains"/>
    <property type="match status" value="1"/>
</dbReference>
<dbReference type="InterPro" id="IPR036188">
    <property type="entry name" value="FAD/NAD-bd_sf"/>
</dbReference>
<evidence type="ECO:0000313" key="2">
    <source>
        <dbReference type="EMBL" id="MFC4110102.1"/>
    </source>
</evidence>
<dbReference type="GO" id="GO:0004497">
    <property type="term" value="F:monooxygenase activity"/>
    <property type="evidence" value="ECO:0007669"/>
    <property type="project" value="UniProtKB-KW"/>
</dbReference>
<dbReference type="InterPro" id="IPR036291">
    <property type="entry name" value="NAD(P)-bd_dom_sf"/>
</dbReference>
<evidence type="ECO:0000313" key="3">
    <source>
        <dbReference type="Proteomes" id="UP001595868"/>
    </source>
</evidence>
<dbReference type="PRINTS" id="PR00368">
    <property type="entry name" value="FADPNR"/>
</dbReference>
<dbReference type="PRINTS" id="PR00469">
    <property type="entry name" value="PNDRDTASEII"/>
</dbReference>
<dbReference type="RefSeq" id="WP_377552244.1">
    <property type="nucleotide sequence ID" value="NZ_JBHSBN010000033.1"/>
</dbReference>
<dbReference type="Proteomes" id="UP001595868">
    <property type="component" value="Unassembled WGS sequence"/>
</dbReference>
<dbReference type="Pfam" id="PF13738">
    <property type="entry name" value="Pyr_redox_3"/>
    <property type="match status" value="1"/>
</dbReference>
<gene>
    <name evidence="2" type="ORF">ACFOX0_29800</name>
</gene>
<dbReference type="EMBL" id="JBHSBN010000033">
    <property type="protein sequence ID" value="MFC4110102.1"/>
    <property type="molecule type" value="Genomic_DNA"/>
</dbReference>
<accession>A0ABV8KW60</accession>
<dbReference type="PANTHER" id="PTHR43539:SF78">
    <property type="entry name" value="FLAVIN-CONTAINING MONOOXYGENASE"/>
    <property type="match status" value="1"/>
</dbReference>
<protein>
    <submittedName>
        <fullName evidence="2">Flavin-containing monooxygenase</fullName>
        <ecNumber evidence="2">1.14.13.-</ecNumber>
    </submittedName>
</protein>
<dbReference type="Gene3D" id="3.50.50.60">
    <property type="entry name" value="FAD/NAD(P)-binding domain"/>
    <property type="match status" value="1"/>
</dbReference>
<keyword evidence="3" id="KW-1185">Reference proteome</keyword>